<accession>A0ABP7KID1</accession>
<dbReference type="Pfam" id="PF03704">
    <property type="entry name" value="BTAD"/>
    <property type="match status" value="1"/>
</dbReference>
<reference evidence="3" key="1">
    <citation type="journal article" date="2019" name="Int. J. Syst. Evol. Microbiol.">
        <title>The Global Catalogue of Microorganisms (GCM) 10K type strain sequencing project: providing services to taxonomists for standard genome sequencing and annotation.</title>
        <authorList>
            <consortium name="The Broad Institute Genomics Platform"/>
            <consortium name="The Broad Institute Genome Sequencing Center for Infectious Disease"/>
            <person name="Wu L."/>
            <person name="Ma J."/>
        </authorList>
    </citation>
    <scope>NUCLEOTIDE SEQUENCE [LARGE SCALE GENOMIC DNA]</scope>
    <source>
        <strain evidence="3">JCM 17190</strain>
    </source>
</reference>
<evidence type="ECO:0000259" key="1">
    <source>
        <dbReference type="SMART" id="SM01043"/>
    </source>
</evidence>
<dbReference type="SUPFAM" id="SSF48452">
    <property type="entry name" value="TPR-like"/>
    <property type="match status" value="1"/>
</dbReference>
<dbReference type="EMBL" id="BAABDF010000007">
    <property type="protein sequence ID" value="GAA3876873.1"/>
    <property type="molecule type" value="Genomic_DNA"/>
</dbReference>
<sequence length="228" mass="25699">MDVGASIKRSQREIGYVRQPDHHFDVDDLSAAMNVVNSVSPDGAKDEHCTTVVHAIKRYKGDLLESVYSDWCLLWRENLRAKHTAALEFMLRATMARKEWSGALGYARDLLALDPLMENVHRAVMRCHFHNGNRALALRQYALCEQLLREELGVAPMDETRRVQETILAVNPEVSRAHSEKLAATSIPRPVGRHTTAQKVDLALSNINTARNWLEGVSGDLRRIPDPD</sequence>
<evidence type="ECO:0000313" key="3">
    <source>
        <dbReference type="Proteomes" id="UP001399917"/>
    </source>
</evidence>
<dbReference type="InterPro" id="IPR011990">
    <property type="entry name" value="TPR-like_helical_dom_sf"/>
</dbReference>
<gene>
    <name evidence="2" type="ORF">GCM10022404_28270</name>
</gene>
<feature type="domain" description="Bacterial transcriptional activator" evidence="1">
    <location>
        <begin position="24"/>
        <end position="168"/>
    </location>
</feature>
<proteinExistence type="predicted"/>
<evidence type="ECO:0000313" key="2">
    <source>
        <dbReference type="EMBL" id="GAA3876873.1"/>
    </source>
</evidence>
<organism evidence="2 3">
    <name type="scientific">Celeribacter arenosi</name>
    <dbReference type="NCBI Taxonomy" id="792649"/>
    <lineage>
        <taxon>Bacteria</taxon>
        <taxon>Pseudomonadati</taxon>
        <taxon>Pseudomonadota</taxon>
        <taxon>Alphaproteobacteria</taxon>
        <taxon>Rhodobacterales</taxon>
        <taxon>Roseobacteraceae</taxon>
        <taxon>Celeribacter</taxon>
    </lineage>
</organism>
<dbReference type="InterPro" id="IPR051677">
    <property type="entry name" value="AfsR-DnrI-RedD_regulator"/>
</dbReference>
<dbReference type="InterPro" id="IPR005158">
    <property type="entry name" value="BTAD"/>
</dbReference>
<dbReference type="Proteomes" id="UP001399917">
    <property type="component" value="Unassembled WGS sequence"/>
</dbReference>
<dbReference type="Gene3D" id="1.25.40.10">
    <property type="entry name" value="Tetratricopeptide repeat domain"/>
    <property type="match status" value="1"/>
</dbReference>
<keyword evidence="3" id="KW-1185">Reference proteome</keyword>
<comment type="caution">
    <text evidence="2">The sequence shown here is derived from an EMBL/GenBank/DDBJ whole genome shotgun (WGS) entry which is preliminary data.</text>
</comment>
<name>A0ABP7KID1_9RHOB</name>
<protein>
    <recommendedName>
        <fullName evidence="1">Bacterial transcriptional activator domain-containing protein</fullName>
    </recommendedName>
</protein>
<dbReference type="PANTHER" id="PTHR35807">
    <property type="entry name" value="TRANSCRIPTIONAL REGULATOR REDD-RELATED"/>
    <property type="match status" value="1"/>
</dbReference>
<dbReference type="SMART" id="SM01043">
    <property type="entry name" value="BTAD"/>
    <property type="match status" value="1"/>
</dbReference>